<dbReference type="Proteomes" id="UP000285624">
    <property type="component" value="Unassembled WGS sequence"/>
</dbReference>
<reference evidence="2" key="1">
    <citation type="journal article" date="2015" name="Genom Data">
        <title>Genome sequences of six Phytophthora species associated with forests in New Zealand.</title>
        <authorList>
            <person name="Studholme D.J."/>
            <person name="McDougal R.L."/>
            <person name="Sambles C."/>
            <person name="Hansen E."/>
            <person name="Hardy G."/>
            <person name="Grant M."/>
            <person name="Ganley R.J."/>
            <person name="Williams N.M."/>
        </authorList>
    </citation>
    <scope>NUCLEOTIDE SEQUENCE</scope>
    <source>
        <strain evidence="2">NZFS 2646</strain>
    </source>
</reference>
<protein>
    <submittedName>
        <fullName evidence="3">Uncharacterized protein</fullName>
    </submittedName>
</protein>
<reference evidence="2" key="3">
    <citation type="submission" date="2020-06" db="EMBL/GenBank/DDBJ databases">
        <authorList>
            <person name="Studholme D.J."/>
        </authorList>
    </citation>
    <scope>NUCLEOTIDE SEQUENCE</scope>
    <source>
        <strain evidence="2">NZFS 2646</strain>
    </source>
</reference>
<name>A0A421F2Y3_9STRA</name>
<reference evidence="5 6" key="2">
    <citation type="submission" date="2018-07" db="EMBL/GenBank/DDBJ databases">
        <title>Genome sequencing of oomycete isolates from Chile give support for New Zealand origin for Phytophthora kernoviae and make available the first Nothophytophthora sp. genome.</title>
        <authorList>
            <person name="Studholme D.J."/>
            <person name="Sanfuentes E."/>
            <person name="Panda P."/>
            <person name="Hill R."/>
            <person name="Sambles C."/>
            <person name="Grant M."/>
            <person name="Williams N.M."/>
            <person name="Mcdougal R.L."/>
        </authorList>
    </citation>
    <scope>NUCLEOTIDE SEQUENCE [LARGE SCALE GENOMIC DNA]</scope>
    <source>
        <strain evidence="3">Chile2</strain>
        <strain evidence="4">Chile4</strain>
    </source>
</reference>
<dbReference type="EMBL" id="MBDN02000212">
    <property type="protein sequence ID" value="RLN78006.1"/>
    <property type="molecule type" value="Genomic_DNA"/>
</dbReference>
<sequence length="138" mass="15308">MSQFDTLADDDDLAKAQEALAADSVTPLPTPEDTAAASHKDDKAVQTNNRVQSSFPARLRPTTIPLPRVRDLTLKPVQIQRTAQAHTDHRSRCNLGDYRVRPGSRLFDFFFKPRYLQQVTGAKQRSGAGLVESDSTQT</sequence>
<dbReference type="Proteomes" id="UP000285883">
    <property type="component" value="Unassembled WGS sequence"/>
</dbReference>
<evidence type="ECO:0000313" key="4">
    <source>
        <dbReference type="EMBL" id="RLN78006.1"/>
    </source>
</evidence>
<gene>
    <name evidence="3" type="ORF">BBI17_006407</name>
    <name evidence="4" type="ORF">BBO99_00006282</name>
    <name evidence="2" type="ORF">JM16_002363</name>
</gene>
<dbReference type="EMBL" id="MAYM02001377">
    <property type="protein sequence ID" value="RLN20456.1"/>
    <property type="molecule type" value="Genomic_DNA"/>
</dbReference>
<keyword evidence="5" id="KW-1185">Reference proteome</keyword>
<organism evidence="3 6">
    <name type="scientific">Phytophthora kernoviae</name>
    <dbReference type="NCBI Taxonomy" id="325452"/>
    <lineage>
        <taxon>Eukaryota</taxon>
        <taxon>Sar</taxon>
        <taxon>Stramenopiles</taxon>
        <taxon>Oomycota</taxon>
        <taxon>Peronosporomycetes</taxon>
        <taxon>Peronosporales</taxon>
        <taxon>Peronosporaceae</taxon>
        <taxon>Phytophthora</taxon>
    </lineage>
</organism>
<evidence type="ECO:0000313" key="6">
    <source>
        <dbReference type="Proteomes" id="UP000285883"/>
    </source>
</evidence>
<evidence type="ECO:0000313" key="5">
    <source>
        <dbReference type="Proteomes" id="UP000285624"/>
    </source>
</evidence>
<comment type="caution">
    <text evidence="3">The sequence shown here is derived from an EMBL/GenBank/DDBJ whole genome shotgun (WGS) entry which is preliminary data.</text>
</comment>
<proteinExistence type="predicted"/>
<feature type="region of interest" description="Disordered" evidence="1">
    <location>
        <begin position="18"/>
        <end position="59"/>
    </location>
</feature>
<accession>A0A421F2Y3</accession>
<evidence type="ECO:0000256" key="1">
    <source>
        <dbReference type="SAM" id="MobiDB-lite"/>
    </source>
</evidence>
<evidence type="ECO:0000313" key="2">
    <source>
        <dbReference type="EMBL" id="KAG2526995.1"/>
    </source>
</evidence>
<feature type="compositionally biased region" description="Polar residues" evidence="1">
    <location>
        <begin position="45"/>
        <end position="55"/>
    </location>
</feature>
<evidence type="ECO:0000313" key="3">
    <source>
        <dbReference type="EMBL" id="RLN20456.1"/>
    </source>
</evidence>
<dbReference type="AlphaFoldDB" id="A0A421F2Y3"/>
<dbReference type="EMBL" id="JPWV03000062">
    <property type="protein sequence ID" value="KAG2526995.1"/>
    <property type="molecule type" value="Genomic_DNA"/>
</dbReference>
<dbReference type="Proteomes" id="UP000785171">
    <property type="component" value="Unassembled WGS sequence"/>
</dbReference>